<keyword evidence="3" id="KW-1185">Reference proteome</keyword>
<name>A0A4Q7VNL5_9BURK</name>
<keyword evidence="1" id="KW-0472">Membrane</keyword>
<gene>
    <name evidence="2" type="ORF">EV670_2353</name>
</gene>
<dbReference type="Proteomes" id="UP000293671">
    <property type="component" value="Unassembled WGS sequence"/>
</dbReference>
<evidence type="ECO:0000313" key="3">
    <source>
        <dbReference type="Proteomes" id="UP000293671"/>
    </source>
</evidence>
<dbReference type="OrthoDB" id="8685962at2"/>
<dbReference type="EMBL" id="SHKP01000006">
    <property type="protein sequence ID" value="RZT97953.1"/>
    <property type="molecule type" value="Genomic_DNA"/>
</dbReference>
<evidence type="ECO:0000256" key="1">
    <source>
        <dbReference type="SAM" id="Phobius"/>
    </source>
</evidence>
<proteinExistence type="predicted"/>
<accession>A0A4Q7VNL5</accession>
<dbReference type="InterPro" id="IPR012902">
    <property type="entry name" value="N_methyl_site"/>
</dbReference>
<organism evidence="2 3">
    <name type="scientific">Rivibacter subsaxonicus</name>
    <dbReference type="NCBI Taxonomy" id="457575"/>
    <lineage>
        <taxon>Bacteria</taxon>
        <taxon>Pseudomonadati</taxon>
        <taxon>Pseudomonadota</taxon>
        <taxon>Betaproteobacteria</taxon>
        <taxon>Burkholderiales</taxon>
        <taxon>Rivibacter</taxon>
    </lineage>
</organism>
<sequence>MTSRFTQRGLSLVELMVGAAVGLIVVAGALQLHARHLRDNRQLLIEARLQQELRGATDLIARQLRRSGYWQHAMAGIARQPFEPAASNPHDGLTTGVAGAFGADVDDVEGAATDGEARWGLRLNGSRLQARIGAGTWQDLSDPGFVSIESFELRPVESEVDLLPRCVVGTCPAGSTSCPPVQLIRSVEILLRARASADASLVREARETVRLRNDAVRGTCPPA</sequence>
<feature type="transmembrane region" description="Helical" evidence="1">
    <location>
        <begin position="12"/>
        <end position="32"/>
    </location>
</feature>
<dbReference type="Pfam" id="PF07963">
    <property type="entry name" value="N_methyl"/>
    <property type="match status" value="1"/>
</dbReference>
<keyword evidence="1" id="KW-1133">Transmembrane helix</keyword>
<evidence type="ECO:0000313" key="2">
    <source>
        <dbReference type="EMBL" id="RZT97953.1"/>
    </source>
</evidence>
<reference evidence="2 3" key="1">
    <citation type="submission" date="2019-02" db="EMBL/GenBank/DDBJ databases">
        <title>Genomic Encyclopedia of Type Strains, Phase IV (KMG-IV): sequencing the most valuable type-strain genomes for metagenomic binning, comparative biology and taxonomic classification.</title>
        <authorList>
            <person name="Goeker M."/>
        </authorList>
    </citation>
    <scope>NUCLEOTIDE SEQUENCE [LARGE SCALE GENOMIC DNA]</scope>
    <source>
        <strain evidence="2 3">DSM 19570</strain>
    </source>
</reference>
<dbReference type="RefSeq" id="WP_130432259.1">
    <property type="nucleotide sequence ID" value="NZ_SHKP01000006.1"/>
</dbReference>
<protein>
    <submittedName>
        <fullName evidence="2">Pilin/secretion family protein with methylation motif</fullName>
    </submittedName>
</protein>
<comment type="caution">
    <text evidence="2">The sequence shown here is derived from an EMBL/GenBank/DDBJ whole genome shotgun (WGS) entry which is preliminary data.</text>
</comment>
<dbReference type="AlphaFoldDB" id="A0A4Q7VNL5"/>
<keyword evidence="1" id="KW-0812">Transmembrane</keyword>
<dbReference type="PROSITE" id="PS00409">
    <property type="entry name" value="PROKAR_NTER_METHYL"/>
    <property type="match status" value="1"/>
</dbReference>